<dbReference type="EMBL" id="QWEE01000032">
    <property type="protein sequence ID" value="RII93637.1"/>
    <property type="molecule type" value="Genomic_DNA"/>
</dbReference>
<dbReference type="PROSITE" id="PS51186">
    <property type="entry name" value="GNAT"/>
    <property type="match status" value="1"/>
</dbReference>
<dbReference type="Pfam" id="PF13508">
    <property type="entry name" value="Acetyltransf_7"/>
    <property type="match status" value="1"/>
</dbReference>
<name>A0ABX9NAM7_9MICO</name>
<dbReference type="SUPFAM" id="SSF55729">
    <property type="entry name" value="Acyl-CoA N-acyltransferases (Nat)"/>
    <property type="match status" value="1"/>
</dbReference>
<dbReference type="InterPro" id="IPR050832">
    <property type="entry name" value="Bact_Acetyltransf"/>
</dbReference>
<evidence type="ECO:0000259" key="3">
    <source>
        <dbReference type="PROSITE" id="PS51186"/>
    </source>
</evidence>
<protein>
    <submittedName>
        <fullName evidence="4">N-acetyltransferase</fullName>
    </submittedName>
</protein>
<keyword evidence="1" id="KW-0808">Transferase</keyword>
<evidence type="ECO:0000256" key="1">
    <source>
        <dbReference type="ARBA" id="ARBA00022679"/>
    </source>
</evidence>
<dbReference type="InterPro" id="IPR000182">
    <property type="entry name" value="GNAT_dom"/>
</dbReference>
<comment type="caution">
    <text evidence="4">The sequence shown here is derived from an EMBL/GenBank/DDBJ whole genome shotgun (WGS) entry which is preliminary data.</text>
</comment>
<proteinExistence type="predicted"/>
<feature type="domain" description="N-acetyltransferase" evidence="3">
    <location>
        <begin position="3"/>
        <end position="153"/>
    </location>
</feature>
<dbReference type="RefSeq" id="WP_119372534.1">
    <property type="nucleotide sequence ID" value="NZ_CP040792.1"/>
</dbReference>
<dbReference type="CDD" id="cd04301">
    <property type="entry name" value="NAT_SF"/>
    <property type="match status" value="1"/>
</dbReference>
<reference evidence="4 5" key="1">
    <citation type="submission" date="2018-08" db="EMBL/GenBank/DDBJ databases">
        <title>Genome Sequence of Clavibacter michiganensis Subspecies type strains, and the Atypical Peach-Colored Strains Isolated from Tomato.</title>
        <authorList>
            <person name="Osdaghi E."/>
            <person name="Portier P."/>
            <person name="Briand M."/>
            <person name="Jacques M.-A."/>
        </authorList>
    </citation>
    <scope>NUCLEOTIDE SEQUENCE [LARGE SCALE GENOMIC DNA]</scope>
    <source>
        <strain evidence="4 5">CFBP 8216</strain>
    </source>
</reference>
<dbReference type="InterPro" id="IPR016181">
    <property type="entry name" value="Acyl_CoA_acyltransferase"/>
</dbReference>
<organism evidence="4 5">
    <name type="scientific">Clavibacter californiensis</name>
    <dbReference type="NCBI Taxonomy" id="1401995"/>
    <lineage>
        <taxon>Bacteria</taxon>
        <taxon>Bacillati</taxon>
        <taxon>Actinomycetota</taxon>
        <taxon>Actinomycetes</taxon>
        <taxon>Micrococcales</taxon>
        <taxon>Microbacteriaceae</taxon>
        <taxon>Clavibacter</taxon>
    </lineage>
</organism>
<dbReference type="Proteomes" id="UP000265355">
    <property type="component" value="Unassembled WGS sequence"/>
</dbReference>
<keyword evidence="2" id="KW-0012">Acyltransferase</keyword>
<evidence type="ECO:0000313" key="5">
    <source>
        <dbReference type="Proteomes" id="UP000265355"/>
    </source>
</evidence>
<dbReference type="PANTHER" id="PTHR43877">
    <property type="entry name" value="AMINOALKYLPHOSPHONATE N-ACETYLTRANSFERASE-RELATED-RELATED"/>
    <property type="match status" value="1"/>
</dbReference>
<accession>A0ABX9NAM7</accession>
<sequence>MSLEVARGRSGTDVRRILQDLPDWFGDPEAIEGYVAASESDDYDSLLATDGTSVIGVALVRRHFPEAAELHLIAVAPDARGRGVGRLLVEHAAGSLATSGCALLSVHTVGPSFEHEPYAQTREFYRRMGFLPLEEHTGLDWAGPTLILVRPLIQLP</sequence>
<keyword evidence="5" id="KW-1185">Reference proteome</keyword>
<gene>
    <name evidence="4" type="ORF">DZF98_03785</name>
</gene>
<dbReference type="Gene3D" id="3.40.630.30">
    <property type="match status" value="1"/>
</dbReference>
<evidence type="ECO:0000256" key="2">
    <source>
        <dbReference type="ARBA" id="ARBA00023315"/>
    </source>
</evidence>
<evidence type="ECO:0000313" key="4">
    <source>
        <dbReference type="EMBL" id="RII93637.1"/>
    </source>
</evidence>